<dbReference type="InterPro" id="IPR039422">
    <property type="entry name" value="MarR/SlyA-like"/>
</dbReference>
<dbReference type="GO" id="GO:0003700">
    <property type="term" value="F:DNA-binding transcription factor activity"/>
    <property type="evidence" value="ECO:0007669"/>
    <property type="project" value="InterPro"/>
</dbReference>
<dbReference type="PRINTS" id="PR00598">
    <property type="entry name" value="HTHMARR"/>
</dbReference>
<keyword evidence="2" id="KW-0238">DNA-binding</keyword>
<dbReference type="SMART" id="SM00347">
    <property type="entry name" value="HTH_MARR"/>
    <property type="match status" value="1"/>
</dbReference>
<dbReference type="Pfam" id="PF01047">
    <property type="entry name" value="MarR"/>
    <property type="match status" value="1"/>
</dbReference>
<evidence type="ECO:0000256" key="1">
    <source>
        <dbReference type="ARBA" id="ARBA00023015"/>
    </source>
</evidence>
<dbReference type="PROSITE" id="PS50995">
    <property type="entry name" value="HTH_MARR_2"/>
    <property type="match status" value="1"/>
</dbReference>
<dbReference type="PROSITE" id="PS01117">
    <property type="entry name" value="HTH_MARR_1"/>
    <property type="match status" value="1"/>
</dbReference>
<evidence type="ECO:0000313" key="6">
    <source>
        <dbReference type="Proteomes" id="UP000194632"/>
    </source>
</evidence>
<protein>
    <submittedName>
        <fullName evidence="5">Transcriptional regulator</fullName>
    </submittedName>
</protein>
<organism evidence="5 6">
    <name type="scientific">Gordonia lacunae</name>
    <dbReference type="NCBI Taxonomy" id="417102"/>
    <lineage>
        <taxon>Bacteria</taxon>
        <taxon>Bacillati</taxon>
        <taxon>Actinomycetota</taxon>
        <taxon>Actinomycetes</taxon>
        <taxon>Mycobacteriales</taxon>
        <taxon>Gordoniaceae</taxon>
        <taxon>Gordonia</taxon>
    </lineage>
</organism>
<sequence length="161" mass="18138">MPALDHQAIDDLFETLLRFVRIRERAVHTTFRTHDGEFEAAAFKALFPLSRRSMRSRELAEAMNADPSTVSRHVAQLVDHELIRREADPDDGRATLLVITDAGRDRVLAMREMRRSAMADVMAEWTDDELHTLVRLLGRFVDAADAALNPACSARKPDADA</sequence>
<gene>
    <name evidence="5" type="ORF">CA982_16710</name>
</gene>
<dbReference type="PANTHER" id="PTHR33164:SF57">
    <property type="entry name" value="MARR-FAMILY TRANSCRIPTIONAL REGULATOR"/>
    <property type="match status" value="1"/>
</dbReference>
<dbReference type="AlphaFoldDB" id="A0A243Q864"/>
<dbReference type="SUPFAM" id="SSF46785">
    <property type="entry name" value="Winged helix' DNA-binding domain"/>
    <property type="match status" value="1"/>
</dbReference>
<dbReference type="RefSeq" id="WP_086536397.1">
    <property type="nucleotide sequence ID" value="NZ_JBLKRZ010000009.1"/>
</dbReference>
<dbReference type="InterPro" id="IPR036388">
    <property type="entry name" value="WH-like_DNA-bd_sf"/>
</dbReference>
<dbReference type="EMBL" id="NGFO01000019">
    <property type="protein sequence ID" value="OUC77644.1"/>
    <property type="molecule type" value="Genomic_DNA"/>
</dbReference>
<proteinExistence type="predicted"/>
<evidence type="ECO:0000259" key="4">
    <source>
        <dbReference type="PROSITE" id="PS50995"/>
    </source>
</evidence>
<dbReference type="PANTHER" id="PTHR33164">
    <property type="entry name" value="TRANSCRIPTIONAL REGULATOR, MARR FAMILY"/>
    <property type="match status" value="1"/>
</dbReference>
<dbReference type="STRING" id="417102.CA982_16710"/>
<keyword evidence="3" id="KW-0804">Transcription</keyword>
<keyword evidence="1" id="KW-0805">Transcription regulation</keyword>
<evidence type="ECO:0000256" key="2">
    <source>
        <dbReference type="ARBA" id="ARBA00023125"/>
    </source>
</evidence>
<evidence type="ECO:0000256" key="3">
    <source>
        <dbReference type="ARBA" id="ARBA00023163"/>
    </source>
</evidence>
<evidence type="ECO:0000313" key="5">
    <source>
        <dbReference type="EMBL" id="OUC77644.1"/>
    </source>
</evidence>
<dbReference type="InterPro" id="IPR023187">
    <property type="entry name" value="Tscrpt_reg_MarR-type_CS"/>
</dbReference>
<feature type="domain" description="HTH marR-type" evidence="4">
    <location>
        <begin position="9"/>
        <end position="142"/>
    </location>
</feature>
<dbReference type="Proteomes" id="UP000194632">
    <property type="component" value="Unassembled WGS sequence"/>
</dbReference>
<accession>A0A243Q864</accession>
<reference evidence="5 6" key="1">
    <citation type="submission" date="2017-05" db="EMBL/GenBank/DDBJ databases">
        <title>Biotechnological potential of actinobacteria isolated from South African environments.</title>
        <authorList>
            <person name="Le Roes-Hill M."/>
            <person name="Prins A."/>
            <person name="Durrell K.A."/>
        </authorList>
    </citation>
    <scope>NUCLEOTIDE SEQUENCE [LARGE SCALE GENOMIC DNA]</scope>
    <source>
        <strain evidence="5">BS2</strain>
    </source>
</reference>
<comment type="caution">
    <text evidence="5">The sequence shown here is derived from an EMBL/GenBank/DDBJ whole genome shotgun (WGS) entry which is preliminary data.</text>
</comment>
<dbReference type="GO" id="GO:0003677">
    <property type="term" value="F:DNA binding"/>
    <property type="evidence" value="ECO:0007669"/>
    <property type="project" value="UniProtKB-KW"/>
</dbReference>
<name>A0A243Q864_9ACTN</name>
<dbReference type="GO" id="GO:0006950">
    <property type="term" value="P:response to stress"/>
    <property type="evidence" value="ECO:0007669"/>
    <property type="project" value="TreeGrafter"/>
</dbReference>
<dbReference type="Gene3D" id="1.10.10.10">
    <property type="entry name" value="Winged helix-like DNA-binding domain superfamily/Winged helix DNA-binding domain"/>
    <property type="match status" value="1"/>
</dbReference>
<dbReference type="InterPro" id="IPR000835">
    <property type="entry name" value="HTH_MarR-typ"/>
</dbReference>
<dbReference type="InterPro" id="IPR036390">
    <property type="entry name" value="WH_DNA-bd_sf"/>
</dbReference>
<dbReference type="CDD" id="cd00090">
    <property type="entry name" value="HTH_ARSR"/>
    <property type="match status" value="1"/>
</dbReference>
<keyword evidence="6" id="KW-1185">Reference proteome</keyword>
<dbReference type="OrthoDB" id="5148120at2"/>
<dbReference type="InterPro" id="IPR011991">
    <property type="entry name" value="ArsR-like_HTH"/>
</dbReference>